<evidence type="ECO:0000256" key="1">
    <source>
        <dbReference type="SAM" id="MobiDB-lite"/>
    </source>
</evidence>
<organism evidence="2 3">
    <name type="scientific">Heterobasidion irregulare (strain TC 32-1)</name>
    <dbReference type="NCBI Taxonomy" id="747525"/>
    <lineage>
        <taxon>Eukaryota</taxon>
        <taxon>Fungi</taxon>
        <taxon>Dikarya</taxon>
        <taxon>Basidiomycota</taxon>
        <taxon>Agaricomycotina</taxon>
        <taxon>Agaricomycetes</taxon>
        <taxon>Russulales</taxon>
        <taxon>Bondarzewiaceae</taxon>
        <taxon>Heterobasidion</taxon>
        <taxon>Heterobasidion annosum species complex</taxon>
    </lineage>
</organism>
<name>W4JTZ5_HETIT</name>
<dbReference type="AlphaFoldDB" id="W4JTZ5"/>
<proteinExistence type="predicted"/>
<dbReference type="RefSeq" id="XP_009551258.1">
    <property type="nucleotide sequence ID" value="XM_009552963.1"/>
</dbReference>
<keyword evidence="3" id="KW-1185">Reference proteome</keyword>
<dbReference type="EMBL" id="KI925464">
    <property type="protein sequence ID" value="ETW76336.1"/>
    <property type="molecule type" value="Genomic_DNA"/>
</dbReference>
<gene>
    <name evidence="2" type="ORF">HETIRDRAFT_421825</name>
</gene>
<dbReference type="InParanoid" id="W4JTZ5"/>
<sequence length="143" mass="16492">MTRHRIFRVPFPLDFIDGSDHICTAPGLPHLHHRSTTRDFEATQSPDVSHQTPRGEFRQNCRRFEARGVCCLRCPFILPNQDFRGSAWYTPSGRGKNDEHKGRNGREGHDGREGHNGREGHDEREGHDGRERHDGQEKHNGHE</sequence>
<feature type="region of interest" description="Disordered" evidence="1">
    <location>
        <begin position="82"/>
        <end position="143"/>
    </location>
</feature>
<protein>
    <submittedName>
        <fullName evidence="2">Uncharacterized protein</fullName>
    </submittedName>
</protein>
<reference evidence="2 3" key="1">
    <citation type="journal article" date="2012" name="New Phytol.">
        <title>Insight into trade-off between wood decay and parasitism from the genome of a fungal forest pathogen.</title>
        <authorList>
            <person name="Olson A."/>
            <person name="Aerts A."/>
            <person name="Asiegbu F."/>
            <person name="Belbahri L."/>
            <person name="Bouzid O."/>
            <person name="Broberg A."/>
            <person name="Canback B."/>
            <person name="Coutinho P.M."/>
            <person name="Cullen D."/>
            <person name="Dalman K."/>
            <person name="Deflorio G."/>
            <person name="van Diepen L.T."/>
            <person name="Dunand C."/>
            <person name="Duplessis S."/>
            <person name="Durling M."/>
            <person name="Gonthier P."/>
            <person name="Grimwood J."/>
            <person name="Fossdal C.G."/>
            <person name="Hansson D."/>
            <person name="Henrissat B."/>
            <person name="Hietala A."/>
            <person name="Himmelstrand K."/>
            <person name="Hoffmeister D."/>
            <person name="Hogberg N."/>
            <person name="James T.Y."/>
            <person name="Karlsson M."/>
            <person name="Kohler A."/>
            <person name="Kues U."/>
            <person name="Lee Y.H."/>
            <person name="Lin Y.C."/>
            <person name="Lind M."/>
            <person name="Lindquist E."/>
            <person name="Lombard V."/>
            <person name="Lucas S."/>
            <person name="Lunden K."/>
            <person name="Morin E."/>
            <person name="Murat C."/>
            <person name="Park J."/>
            <person name="Raffaello T."/>
            <person name="Rouze P."/>
            <person name="Salamov A."/>
            <person name="Schmutz J."/>
            <person name="Solheim H."/>
            <person name="Stahlberg J."/>
            <person name="Velez H."/>
            <person name="de Vries R.P."/>
            <person name="Wiebenga A."/>
            <person name="Woodward S."/>
            <person name="Yakovlev I."/>
            <person name="Garbelotto M."/>
            <person name="Martin F."/>
            <person name="Grigoriev I.V."/>
            <person name="Stenlid J."/>
        </authorList>
    </citation>
    <scope>NUCLEOTIDE SEQUENCE [LARGE SCALE GENOMIC DNA]</scope>
    <source>
        <strain evidence="2 3">TC 32-1</strain>
    </source>
</reference>
<accession>W4JTZ5</accession>
<dbReference type="HOGENOM" id="CLU_1806417_0_0_1"/>
<dbReference type="Proteomes" id="UP000030671">
    <property type="component" value="Unassembled WGS sequence"/>
</dbReference>
<feature type="compositionally biased region" description="Basic and acidic residues" evidence="1">
    <location>
        <begin position="95"/>
        <end position="143"/>
    </location>
</feature>
<evidence type="ECO:0000313" key="3">
    <source>
        <dbReference type="Proteomes" id="UP000030671"/>
    </source>
</evidence>
<dbReference type="KEGG" id="hir:HETIRDRAFT_421825"/>
<dbReference type="GeneID" id="20673751"/>
<evidence type="ECO:0000313" key="2">
    <source>
        <dbReference type="EMBL" id="ETW76336.1"/>
    </source>
</evidence>